<keyword evidence="2" id="KW-1185">Reference proteome</keyword>
<reference evidence="1 2" key="1">
    <citation type="journal article" date="2011" name="PLoS Genet.">
        <title>Genome sequencing and comparative transcriptomics of the model entomopathogenic fungi Metarhizium anisopliae and M. acridum.</title>
        <authorList>
            <person name="Gao Q."/>
            <person name="Jin K."/>
            <person name="Ying S.H."/>
            <person name="Zhang Y."/>
            <person name="Xiao G."/>
            <person name="Shang Y."/>
            <person name="Duan Z."/>
            <person name="Hu X."/>
            <person name="Xie X.Q."/>
            <person name="Zhou G."/>
            <person name="Peng G."/>
            <person name="Luo Z."/>
            <person name="Huang W."/>
            <person name="Wang B."/>
            <person name="Fang W."/>
            <person name="Wang S."/>
            <person name="Zhong Y."/>
            <person name="Ma L.J."/>
            <person name="St Leger R.J."/>
            <person name="Zhao G.P."/>
            <person name="Pei Y."/>
            <person name="Feng M.G."/>
            <person name="Xia Y."/>
            <person name="Wang C."/>
        </authorList>
    </citation>
    <scope>NUCLEOTIDE SEQUENCE [LARGE SCALE GENOMIC DNA]</scope>
    <source>
        <strain evidence="2">ARSEF 23 / ATCC MYA-3075</strain>
    </source>
</reference>
<name>A0A0B2XFT3_METRA</name>
<dbReference type="RefSeq" id="XP_011411023.1">
    <property type="nucleotide sequence ID" value="XM_011412721.1"/>
</dbReference>
<dbReference type="OrthoDB" id="4938100at2759"/>
<evidence type="ECO:0008006" key="3">
    <source>
        <dbReference type="Google" id="ProtNLM"/>
    </source>
</evidence>
<evidence type="ECO:0000313" key="2">
    <source>
        <dbReference type="Proteomes" id="UP000002498"/>
    </source>
</evidence>
<proteinExistence type="predicted"/>
<sequence>MSDYYTANPSLGYTHFKRSPSIKSEEALDLRGPLEVTGNVESGRGINLEGEIIISGSLDAYGPLTMNGSISCE</sequence>
<organism evidence="1 2">
    <name type="scientific">Metarhizium robertsii (strain ARSEF 23 / ATCC MYA-3075)</name>
    <name type="common">Metarhizium anisopliae (strain ARSEF 23)</name>
    <dbReference type="NCBI Taxonomy" id="655844"/>
    <lineage>
        <taxon>Eukaryota</taxon>
        <taxon>Fungi</taxon>
        <taxon>Dikarya</taxon>
        <taxon>Ascomycota</taxon>
        <taxon>Pezizomycotina</taxon>
        <taxon>Sordariomycetes</taxon>
        <taxon>Hypocreomycetidae</taxon>
        <taxon>Hypocreales</taxon>
        <taxon>Clavicipitaceae</taxon>
        <taxon>Metarhizium</taxon>
    </lineage>
</organism>
<dbReference type="EMBL" id="ADNJ02000002">
    <property type="protein sequence ID" value="KHO11560.1"/>
    <property type="molecule type" value="Genomic_DNA"/>
</dbReference>
<dbReference type="GeneID" id="23632251"/>
<protein>
    <recommendedName>
        <fullName evidence="3">Polymer-forming cytoskeletal protein</fullName>
    </recommendedName>
</protein>
<dbReference type="Proteomes" id="UP000002498">
    <property type="component" value="Unassembled WGS sequence"/>
</dbReference>
<evidence type="ECO:0000313" key="1">
    <source>
        <dbReference type="EMBL" id="KHO11560.1"/>
    </source>
</evidence>
<dbReference type="AlphaFoldDB" id="A0A0B2XFT3"/>
<dbReference type="KEGG" id="maj:MAA_10802"/>
<comment type="caution">
    <text evidence="1">The sequence shown here is derived from an EMBL/GenBank/DDBJ whole genome shotgun (WGS) entry which is preliminary data.</text>
</comment>
<accession>A0A0B2XFT3</accession>
<reference evidence="1 2" key="2">
    <citation type="journal article" date="2014" name="Proc. Natl. Acad. Sci. U.S.A.">
        <title>Trajectory and genomic determinants of fungal-pathogen speciation and host adaptation.</title>
        <authorList>
            <person name="Hu X."/>
            <person name="Xiao G."/>
            <person name="Zheng P."/>
            <person name="Shang Y."/>
            <person name="Su Y."/>
            <person name="Zhang X."/>
            <person name="Liu X."/>
            <person name="Zhan S."/>
            <person name="St Leger R.J."/>
            <person name="Wang C."/>
        </authorList>
    </citation>
    <scope>GENOME REANNOTATION</scope>
    <source>
        <strain evidence="2">ARSEF 23 / ATCC MYA-3075</strain>
    </source>
</reference>
<gene>
    <name evidence="1" type="ORF">MAA_10802</name>
</gene>
<dbReference type="HOGENOM" id="CLU_2705333_0_0_1"/>